<accession>A0A848BC57</accession>
<keyword evidence="13" id="KW-1185">Reference proteome</keyword>
<evidence type="ECO:0000256" key="2">
    <source>
        <dbReference type="ARBA" id="ARBA00009441"/>
    </source>
</evidence>
<dbReference type="EMBL" id="JABAFA010000008">
    <property type="protein sequence ID" value="NMD98641.1"/>
    <property type="molecule type" value="Genomic_DNA"/>
</dbReference>
<dbReference type="SUPFAM" id="SSF52540">
    <property type="entry name" value="P-loop containing nucleoside triphosphate hydrolases"/>
    <property type="match status" value="2"/>
</dbReference>
<feature type="coiled-coil region" evidence="10">
    <location>
        <begin position="340"/>
        <end position="374"/>
    </location>
</feature>
<proteinExistence type="inferred from homology"/>
<dbReference type="Pfam" id="PF02463">
    <property type="entry name" value="SMC_N"/>
    <property type="match status" value="1"/>
</dbReference>
<dbReference type="GO" id="GO:0005524">
    <property type="term" value="F:ATP binding"/>
    <property type="evidence" value="ECO:0007669"/>
    <property type="project" value="UniProtKB-KW"/>
</dbReference>
<dbReference type="PANTHER" id="PTHR11059:SF0">
    <property type="entry name" value="DNA REPAIR PROTEIN RECN"/>
    <property type="match status" value="1"/>
</dbReference>
<sequence>MLKSLTVWNFALLEHVQIEFDAGLNILTGETGAGKSILIDALGAILGHRISTDAIRTGCDWLRVEAVFTLDGQPALQELLQSQAIDVSEDVLIVTRQVARAGRNMVLVNGCHVTLAVLKQIGMLLVDIHGQNQNLALLKEASQYDLLDRENPSIGQALAAYRKAYAAWTERKQAYAKKEMDAREYAQRVDMLRWQNQEIEDAQLKEGEDEALEEEIRKLSHAEKIADYVKESYDLLDSDARNSLAVLSALSQIKKNLEDMSRFDASLANAQKIVDEAFVSLQEAAYEIRDYGEAMDFSPQRLDQLQRRMDTIDKLCKKYGATLADVLAYQQKVQAELASIENYDDDMERLKASIREAEQEVRTCAERLTALRRQGAAILTEEIAGQLKSLGMPHAAFAIEIAAAGQFGPRGADLVQMTFSANEGEAPKPLAKVASGGELSRIALAIKAVSASRDRSVPSMVFDEIDTGIGGRTAQMVAERIALVAKYKQVLCITHLPQIASMADVHLYIAKHAQEGHTVTEVIRLTEAQEVNEIARMASGSDVSAASLDNAREMLSHARSRKQHLR</sequence>
<dbReference type="FunFam" id="3.40.50.300:FF:000319">
    <property type="entry name" value="DNA repair protein RecN"/>
    <property type="match status" value="1"/>
</dbReference>
<evidence type="ECO:0000259" key="11">
    <source>
        <dbReference type="Pfam" id="PF02463"/>
    </source>
</evidence>
<evidence type="ECO:0000256" key="7">
    <source>
        <dbReference type="ARBA" id="ARBA00023204"/>
    </source>
</evidence>
<comment type="similarity">
    <text evidence="2 9">Belongs to the RecN family.</text>
</comment>
<dbReference type="InterPro" id="IPR027417">
    <property type="entry name" value="P-loop_NTPase"/>
</dbReference>
<dbReference type="GO" id="GO:0043590">
    <property type="term" value="C:bacterial nucleoid"/>
    <property type="evidence" value="ECO:0007669"/>
    <property type="project" value="TreeGrafter"/>
</dbReference>
<evidence type="ECO:0000313" key="13">
    <source>
        <dbReference type="Proteomes" id="UP000543804"/>
    </source>
</evidence>
<dbReference type="RefSeq" id="WP_170077263.1">
    <property type="nucleotide sequence ID" value="NZ_JABAFA010000008.1"/>
</dbReference>
<keyword evidence="4" id="KW-0547">Nucleotide-binding</keyword>
<dbReference type="InterPro" id="IPR004604">
    <property type="entry name" value="DNA_recomb/repair_RecN"/>
</dbReference>
<evidence type="ECO:0000256" key="9">
    <source>
        <dbReference type="PIRNR" id="PIRNR003128"/>
    </source>
</evidence>
<dbReference type="InterPro" id="IPR003395">
    <property type="entry name" value="RecF/RecN/SMC_N"/>
</dbReference>
<evidence type="ECO:0000313" key="12">
    <source>
        <dbReference type="EMBL" id="NMD98641.1"/>
    </source>
</evidence>
<dbReference type="Gene3D" id="3.40.50.300">
    <property type="entry name" value="P-loop containing nucleotide triphosphate hydrolases"/>
    <property type="match status" value="2"/>
</dbReference>
<keyword evidence="10" id="KW-0175">Coiled coil</keyword>
<keyword evidence="5 9" id="KW-0227">DNA damage</keyword>
<evidence type="ECO:0000256" key="10">
    <source>
        <dbReference type="SAM" id="Coils"/>
    </source>
</evidence>
<dbReference type="GO" id="GO:0006281">
    <property type="term" value="P:DNA repair"/>
    <property type="evidence" value="ECO:0007669"/>
    <property type="project" value="UniProtKB-KW"/>
</dbReference>
<organism evidence="12 13">
    <name type="scientific">Selenomonas bovis</name>
    <dbReference type="NCBI Taxonomy" id="416586"/>
    <lineage>
        <taxon>Bacteria</taxon>
        <taxon>Bacillati</taxon>
        <taxon>Bacillota</taxon>
        <taxon>Negativicutes</taxon>
        <taxon>Selenomonadales</taxon>
        <taxon>Selenomonadaceae</taxon>
        <taxon>Selenomonas</taxon>
    </lineage>
</organism>
<evidence type="ECO:0000256" key="3">
    <source>
        <dbReference type="ARBA" id="ARBA00021315"/>
    </source>
</evidence>
<dbReference type="CDD" id="cd03241">
    <property type="entry name" value="ABC_RecN"/>
    <property type="match status" value="2"/>
</dbReference>
<dbReference type="GO" id="GO:0006310">
    <property type="term" value="P:DNA recombination"/>
    <property type="evidence" value="ECO:0007669"/>
    <property type="project" value="InterPro"/>
</dbReference>
<name>A0A848BC57_9FIRM</name>
<protein>
    <recommendedName>
        <fullName evidence="3 9">DNA repair protein RecN</fullName>
    </recommendedName>
    <alternativeName>
        <fullName evidence="8 9">Recombination protein N</fullName>
    </alternativeName>
</protein>
<evidence type="ECO:0000256" key="4">
    <source>
        <dbReference type="ARBA" id="ARBA00022741"/>
    </source>
</evidence>
<dbReference type="Proteomes" id="UP000543804">
    <property type="component" value="Unassembled WGS sequence"/>
</dbReference>
<gene>
    <name evidence="12" type="primary">recN</name>
    <name evidence="12" type="ORF">HF878_03970</name>
</gene>
<dbReference type="GO" id="GO:0009432">
    <property type="term" value="P:SOS response"/>
    <property type="evidence" value="ECO:0007669"/>
    <property type="project" value="TreeGrafter"/>
</dbReference>
<keyword evidence="7 9" id="KW-0234">DNA repair</keyword>
<comment type="caution">
    <text evidence="12">The sequence shown here is derived from an EMBL/GenBank/DDBJ whole genome shotgun (WGS) entry which is preliminary data.</text>
</comment>
<keyword evidence="6" id="KW-0067">ATP-binding</keyword>
<evidence type="ECO:0000256" key="6">
    <source>
        <dbReference type="ARBA" id="ARBA00022840"/>
    </source>
</evidence>
<dbReference type="PANTHER" id="PTHR11059">
    <property type="entry name" value="DNA REPAIR PROTEIN RECN"/>
    <property type="match status" value="1"/>
</dbReference>
<dbReference type="AlphaFoldDB" id="A0A848BC57"/>
<reference evidence="12 13" key="1">
    <citation type="submission" date="2020-04" db="EMBL/GenBank/DDBJ databases">
        <authorList>
            <person name="Hitch T.C.A."/>
            <person name="Wylensek D."/>
            <person name="Clavel T."/>
        </authorList>
    </citation>
    <scope>NUCLEOTIDE SEQUENCE [LARGE SCALE GENOMIC DNA]</scope>
    <source>
        <strain evidence="12 13">PG-130-P53-12</strain>
    </source>
</reference>
<feature type="domain" description="RecF/RecN/SMC N-terminal" evidence="11">
    <location>
        <begin position="1"/>
        <end position="512"/>
    </location>
</feature>
<dbReference type="PIRSF" id="PIRSF003128">
    <property type="entry name" value="RecN"/>
    <property type="match status" value="1"/>
</dbReference>
<evidence type="ECO:0000256" key="1">
    <source>
        <dbReference type="ARBA" id="ARBA00003618"/>
    </source>
</evidence>
<comment type="function">
    <text evidence="1 9">May be involved in recombinational repair of damaged DNA.</text>
</comment>
<dbReference type="NCBIfam" id="TIGR00634">
    <property type="entry name" value="recN"/>
    <property type="match status" value="1"/>
</dbReference>
<evidence type="ECO:0000256" key="5">
    <source>
        <dbReference type="ARBA" id="ARBA00022763"/>
    </source>
</evidence>
<dbReference type="FunFam" id="3.40.50.300:FF:000356">
    <property type="entry name" value="DNA repair protein RecN"/>
    <property type="match status" value="1"/>
</dbReference>
<evidence type="ECO:0000256" key="8">
    <source>
        <dbReference type="ARBA" id="ARBA00033408"/>
    </source>
</evidence>